<protein>
    <recommendedName>
        <fullName evidence="2">SecDF P1 head subdomain domain-containing protein</fullName>
    </recommendedName>
</protein>
<feature type="transmembrane region" description="Helical" evidence="1">
    <location>
        <begin position="73"/>
        <end position="92"/>
    </location>
</feature>
<accession>J9CZI2</accession>
<dbReference type="Pfam" id="PF22599">
    <property type="entry name" value="SecDF_P1_head"/>
    <property type="match status" value="1"/>
</dbReference>
<keyword evidence="1" id="KW-1133">Transmembrane helix</keyword>
<dbReference type="EMBL" id="AMCI01001394">
    <property type="protein sequence ID" value="EJX05681.1"/>
    <property type="molecule type" value="Genomic_DNA"/>
</dbReference>
<dbReference type="InterPro" id="IPR054384">
    <property type="entry name" value="SecDF_P1_head"/>
</dbReference>
<dbReference type="AlphaFoldDB" id="J9CZI2"/>
<organism evidence="3">
    <name type="scientific">gut metagenome</name>
    <dbReference type="NCBI Taxonomy" id="749906"/>
    <lineage>
        <taxon>unclassified sequences</taxon>
        <taxon>metagenomes</taxon>
        <taxon>organismal metagenomes</taxon>
    </lineage>
</organism>
<evidence type="ECO:0000256" key="1">
    <source>
        <dbReference type="SAM" id="Phobius"/>
    </source>
</evidence>
<evidence type="ECO:0000313" key="3">
    <source>
        <dbReference type="EMBL" id="EJX05681.1"/>
    </source>
</evidence>
<keyword evidence="1" id="KW-0472">Membrane</keyword>
<reference evidence="3" key="1">
    <citation type="journal article" date="2012" name="PLoS ONE">
        <title>Gene sets for utilization of primary and secondary nutrition supplies in the distal gut of endangered iberian lynx.</title>
        <authorList>
            <person name="Alcaide M."/>
            <person name="Messina E."/>
            <person name="Richter M."/>
            <person name="Bargiela R."/>
            <person name="Peplies J."/>
            <person name="Huws S.A."/>
            <person name="Newbold C.J."/>
            <person name="Golyshin P.N."/>
            <person name="Simon M.A."/>
            <person name="Lopez G."/>
            <person name="Yakimov M.M."/>
            <person name="Ferrer M."/>
        </authorList>
    </citation>
    <scope>NUCLEOTIDE SEQUENCE</scope>
</reference>
<comment type="caution">
    <text evidence="3">The sequence shown here is derived from an EMBL/GenBank/DDBJ whole genome shotgun (WGS) entry which is preliminary data.</text>
</comment>
<name>J9CZI2_9ZZZZ</name>
<sequence length="349" mass="40059">MGTLGCINDMLQRDKENRELRKRNRERMTDTRKRLLEIGKGTNYTNLSVEQLEDIRRKTLEKEKLDKAAYFKAMVYLAVGVVLILLIGWLLVGCNSRPSAIHRENGWYHVVSHSADSLAWEPIVTAKDFEILRLDTDAFGKQIIIGKIHPYYADRWAVETEKAIGKQIAFVFNDSVVSNPFVNARIESGNFAITSPCDKLLPAIYEKLNSEINRSYQDSLFKLITSQLRQEANAYQTTLTDTTFLKTKGMMSYAAIDVLNGSGFNRNAFYNQVVYLEALDRARRQLSIKNGQIVFPVQTGKELNMTEDLFLFIQSFFKDWNQWLKTGKYTLTKDEKGLYIVVPKPASKH</sequence>
<dbReference type="Gene3D" id="3.30.1360.200">
    <property type="match status" value="1"/>
</dbReference>
<keyword evidence="1" id="KW-0812">Transmembrane</keyword>
<evidence type="ECO:0000259" key="2">
    <source>
        <dbReference type="Pfam" id="PF22599"/>
    </source>
</evidence>
<feature type="domain" description="SecDF P1 head subdomain" evidence="2">
    <location>
        <begin position="122"/>
        <end position="195"/>
    </location>
</feature>
<proteinExistence type="predicted"/>
<gene>
    <name evidence="3" type="ORF">EVA_06206</name>
</gene>